<dbReference type="RefSeq" id="XP_029222881.1">
    <property type="nucleotide sequence ID" value="XM_029377024.1"/>
</dbReference>
<dbReference type="Proteomes" id="UP000284403">
    <property type="component" value="Unassembled WGS sequence"/>
</dbReference>
<protein>
    <submittedName>
        <fullName evidence="2">Uncharacterized protein</fullName>
    </submittedName>
</protein>
<accession>A0A422MP60</accession>
<organism evidence="2 3">
    <name type="scientific">Trypanosoma conorhini</name>
    <dbReference type="NCBI Taxonomy" id="83891"/>
    <lineage>
        <taxon>Eukaryota</taxon>
        <taxon>Discoba</taxon>
        <taxon>Euglenozoa</taxon>
        <taxon>Kinetoplastea</taxon>
        <taxon>Metakinetoplastina</taxon>
        <taxon>Trypanosomatida</taxon>
        <taxon>Trypanosomatidae</taxon>
        <taxon>Trypanosoma</taxon>
    </lineage>
</organism>
<proteinExistence type="predicted"/>
<name>A0A422MP60_9TRYP</name>
<evidence type="ECO:0000256" key="1">
    <source>
        <dbReference type="SAM" id="MobiDB-lite"/>
    </source>
</evidence>
<evidence type="ECO:0000313" key="2">
    <source>
        <dbReference type="EMBL" id="RNE95008.1"/>
    </source>
</evidence>
<gene>
    <name evidence="2" type="ORF">Tco025E_10241</name>
</gene>
<evidence type="ECO:0000313" key="3">
    <source>
        <dbReference type="Proteomes" id="UP000284403"/>
    </source>
</evidence>
<sequence>MVTNEATSAQASDGRKETILVGKWSSAEQSDDSACPSPLAGAKRSTHCHAPCTFVTAGHQWRPVAVEHNAEDCERSQLRVLFSPISTRPKVLPSICCSATTWKLRAAA</sequence>
<feature type="region of interest" description="Disordered" evidence="1">
    <location>
        <begin position="24"/>
        <end position="44"/>
    </location>
</feature>
<dbReference type="EMBL" id="MKKU01001554">
    <property type="protein sequence ID" value="RNE95008.1"/>
    <property type="molecule type" value="Genomic_DNA"/>
</dbReference>
<dbReference type="AlphaFoldDB" id="A0A422MP60"/>
<reference evidence="2 3" key="1">
    <citation type="journal article" date="2018" name="BMC Genomics">
        <title>Genomic comparison of Trypanosoma conorhini and Trypanosoma rangeli to Trypanosoma cruzi strains of high and low virulence.</title>
        <authorList>
            <person name="Bradwell K.R."/>
            <person name="Koparde V.N."/>
            <person name="Matveyev A.V."/>
            <person name="Serrano M.G."/>
            <person name="Alves J.M."/>
            <person name="Parikh H."/>
            <person name="Huang B."/>
            <person name="Lee V."/>
            <person name="Espinosa-Alvarez O."/>
            <person name="Ortiz P.A."/>
            <person name="Costa-Martins A.G."/>
            <person name="Teixeira M.M."/>
            <person name="Buck G.A."/>
        </authorList>
    </citation>
    <scope>NUCLEOTIDE SEQUENCE [LARGE SCALE GENOMIC DNA]</scope>
    <source>
        <strain evidence="2 3">025E</strain>
    </source>
</reference>
<keyword evidence="3" id="KW-1185">Reference proteome</keyword>
<comment type="caution">
    <text evidence="2">The sequence shown here is derived from an EMBL/GenBank/DDBJ whole genome shotgun (WGS) entry which is preliminary data.</text>
</comment>
<dbReference type="GeneID" id="40323852"/>